<name>A0A6G0TTK7_APHGL</name>
<comment type="caution">
    <text evidence="3">The sequence shown here is derived from an EMBL/GenBank/DDBJ whole genome shotgun (WGS) entry which is preliminary data.</text>
</comment>
<dbReference type="Gene3D" id="1.25.40.420">
    <property type="match status" value="1"/>
</dbReference>
<keyword evidence="4" id="KW-1185">Reference proteome</keyword>
<dbReference type="OrthoDB" id="45365at2759"/>
<dbReference type="PANTHER" id="PTHR24412">
    <property type="entry name" value="KELCH PROTEIN"/>
    <property type="match status" value="1"/>
</dbReference>
<evidence type="ECO:0000256" key="1">
    <source>
        <dbReference type="ARBA" id="ARBA00022441"/>
    </source>
</evidence>
<dbReference type="EMBL" id="VYZN01000017">
    <property type="protein sequence ID" value="KAE9537959.1"/>
    <property type="molecule type" value="Genomic_DNA"/>
</dbReference>
<accession>A0A6G0TTK7</accession>
<evidence type="ECO:0000313" key="4">
    <source>
        <dbReference type="Proteomes" id="UP000475862"/>
    </source>
</evidence>
<dbReference type="AlphaFoldDB" id="A0A6G0TTK7"/>
<dbReference type="SUPFAM" id="SSF117281">
    <property type="entry name" value="Kelch motif"/>
    <property type="match status" value="1"/>
</dbReference>
<proteinExistence type="predicted"/>
<protein>
    <recommendedName>
        <fullName evidence="5">BACK domain-containing protein</fullName>
    </recommendedName>
</protein>
<reference evidence="3 4" key="1">
    <citation type="submission" date="2019-08" db="EMBL/GenBank/DDBJ databases">
        <title>The genome of the soybean aphid Biotype 1, its phylome, world population structure and adaptation to the North American continent.</title>
        <authorList>
            <person name="Giordano R."/>
            <person name="Donthu R.K."/>
            <person name="Hernandez A.G."/>
            <person name="Wright C.L."/>
            <person name="Zimin A.V."/>
        </authorList>
    </citation>
    <scope>NUCLEOTIDE SEQUENCE [LARGE SCALE GENOMIC DNA]</scope>
    <source>
        <tissue evidence="3">Whole aphids</tissue>
    </source>
</reference>
<dbReference type="InterPro" id="IPR015915">
    <property type="entry name" value="Kelch-typ_b-propeller"/>
</dbReference>
<evidence type="ECO:0000313" key="3">
    <source>
        <dbReference type="EMBL" id="KAE9537959.1"/>
    </source>
</evidence>
<dbReference type="InterPro" id="IPR006652">
    <property type="entry name" value="Kelch_1"/>
</dbReference>
<keyword evidence="2" id="KW-0677">Repeat</keyword>
<dbReference type="PANTHER" id="PTHR24412:SF441">
    <property type="entry name" value="KELCH-LIKE PROTEIN 28"/>
    <property type="match status" value="1"/>
</dbReference>
<sequence length="271" mass="30354">MDALQNSSCECSEILVTKSNEYEPTIVGMIPRLMEHVRLPLVSLEYITKKVVENLFLKIILNVCKSYINEALNFHKLKTQQIITIPQTTRSTPRLSGHKVVLVLCFSLTMKKYSPCALALLKEHFVVFLGDECGSRTVEVLDLSSKSYRWISMVGMLVSRECLGVGVIDNYLYAVGGYDGTSALKSVEYYDPNINTWTSISEMSIRRFGPGVGVLNGGLYFIGGHNGHIFIGIKKVSRLINQVLTFGLLLLICTHIDSIQEYYNNIVNNSN</sequence>
<evidence type="ECO:0000256" key="2">
    <source>
        <dbReference type="ARBA" id="ARBA00022737"/>
    </source>
</evidence>
<dbReference type="Proteomes" id="UP000475862">
    <property type="component" value="Unassembled WGS sequence"/>
</dbReference>
<gene>
    <name evidence="3" type="ORF">AGLY_005931</name>
</gene>
<organism evidence="3 4">
    <name type="scientific">Aphis glycines</name>
    <name type="common">Soybean aphid</name>
    <dbReference type="NCBI Taxonomy" id="307491"/>
    <lineage>
        <taxon>Eukaryota</taxon>
        <taxon>Metazoa</taxon>
        <taxon>Ecdysozoa</taxon>
        <taxon>Arthropoda</taxon>
        <taxon>Hexapoda</taxon>
        <taxon>Insecta</taxon>
        <taxon>Pterygota</taxon>
        <taxon>Neoptera</taxon>
        <taxon>Paraneoptera</taxon>
        <taxon>Hemiptera</taxon>
        <taxon>Sternorrhyncha</taxon>
        <taxon>Aphidomorpha</taxon>
        <taxon>Aphidoidea</taxon>
        <taxon>Aphididae</taxon>
        <taxon>Aphidini</taxon>
        <taxon>Aphis</taxon>
        <taxon>Aphis</taxon>
    </lineage>
</organism>
<dbReference type="Pfam" id="PF01344">
    <property type="entry name" value="Kelch_1"/>
    <property type="match status" value="1"/>
</dbReference>
<keyword evidence="1" id="KW-0880">Kelch repeat</keyword>
<evidence type="ECO:0008006" key="5">
    <source>
        <dbReference type="Google" id="ProtNLM"/>
    </source>
</evidence>
<dbReference type="Gene3D" id="2.120.10.80">
    <property type="entry name" value="Kelch-type beta propeller"/>
    <property type="match status" value="1"/>
</dbReference>
<dbReference type="SMART" id="SM00612">
    <property type="entry name" value="Kelch"/>
    <property type="match status" value="1"/>
</dbReference>